<dbReference type="GO" id="GO:0046921">
    <property type="term" value="F:alpha-(1-&gt;6)-fucosyltransferase activity"/>
    <property type="evidence" value="ECO:0007669"/>
    <property type="project" value="TreeGrafter"/>
</dbReference>
<proteinExistence type="predicted"/>
<dbReference type="InParanoid" id="F0XIH2"/>
<organism evidence="3">
    <name type="scientific">Grosmannia clavigera (strain kw1407 / UAMH 11150)</name>
    <name type="common">Blue stain fungus</name>
    <name type="synonym">Graphiocladiella clavigera</name>
    <dbReference type="NCBI Taxonomy" id="655863"/>
    <lineage>
        <taxon>Eukaryota</taxon>
        <taxon>Fungi</taxon>
        <taxon>Dikarya</taxon>
        <taxon>Ascomycota</taxon>
        <taxon>Pezizomycotina</taxon>
        <taxon>Sordariomycetes</taxon>
        <taxon>Sordariomycetidae</taxon>
        <taxon>Ophiostomatales</taxon>
        <taxon>Ophiostomataceae</taxon>
        <taxon>Leptographium</taxon>
    </lineage>
</organism>
<dbReference type="GO" id="GO:0006487">
    <property type="term" value="P:protein N-linked glycosylation"/>
    <property type="evidence" value="ECO:0007669"/>
    <property type="project" value="TreeGrafter"/>
</dbReference>
<evidence type="ECO:0000313" key="3">
    <source>
        <dbReference type="Proteomes" id="UP000007796"/>
    </source>
</evidence>
<dbReference type="GeneID" id="25979209"/>
<name>F0XIH2_GROCL</name>
<gene>
    <name evidence="2" type="ORF">CMQ_5842</name>
</gene>
<accession>F0XIH2</accession>
<dbReference type="eggNOG" id="ENOG502S04M">
    <property type="taxonomic scope" value="Eukaryota"/>
</dbReference>
<evidence type="ECO:0000313" key="2">
    <source>
        <dbReference type="EMBL" id="EFX02481.1"/>
    </source>
</evidence>
<dbReference type="Proteomes" id="UP000007796">
    <property type="component" value="Unassembled WGS sequence"/>
</dbReference>
<dbReference type="RefSeq" id="XP_014171963.1">
    <property type="nucleotide sequence ID" value="XM_014316488.1"/>
</dbReference>
<dbReference type="PANTHER" id="PTHR13132:SF29">
    <property type="entry name" value="ALPHA-(1,6)-FUCOSYLTRANSFERASE"/>
    <property type="match status" value="1"/>
</dbReference>
<keyword evidence="1" id="KW-0812">Transmembrane</keyword>
<feature type="transmembrane region" description="Helical" evidence="1">
    <location>
        <begin position="63"/>
        <end position="86"/>
    </location>
</feature>
<sequence>MSTPRINLRRATSYTHDRGPLSSTSSRFSFNHLLFTSPPPSPGLPQLLPRPRRSATIARPSRLVRALLICSGIVCFLYIAVSFFWLDPGPHIIDTSAFAWPTAVQGNKRKYEMVSQDRLPHFSTPAIVNRHGNAIWTVSIPPNSHFPLATEEYVDICAKCREVASRVDELRRKGLGIGSFGSFGGFSSIPGLGGSSKTGKQKSLSAKHFVDVHEAELAGYLAGSVSIATLMNQQDEGNDLVGQPKGGMLDRPVCARSLTFVLSSSDAGLGQSLMFLWMSFALAQNEDRPFFIDDTRWAYGDYTNIFQPPPIPDCRPPLRHEMLPCPRQARHLIVTAETASDVFAIEDDDTQSAAKTAHFFDLARVGYEALCKLNTDDSKHVVERVKQFKDKTVNKQAEAAGTGAANRGTIVGIHVRRGDRHPLEFQYRESYMPLNLYAERAHEVLETRNNKRTAAGQLARSHSLMVVASDDPMVYDASEFAGATRAQDFIKLAGKAATVNQEKNRDASYMHKFVDETLGWEGGFFSAMFWSLGRPAISAKSSSSAGETAVQEPPSPETLGVRSLIGRAYMMDLVVLAGASDTIVCAASATGCRLLAVMMGRDAAQSRGQWINIDGNYGWWAADF</sequence>
<dbReference type="EMBL" id="GL629771">
    <property type="protein sequence ID" value="EFX02481.1"/>
    <property type="molecule type" value="Genomic_DNA"/>
</dbReference>
<dbReference type="PANTHER" id="PTHR13132">
    <property type="entry name" value="ALPHA- 1,6 -FUCOSYLTRANSFERASE"/>
    <property type="match status" value="1"/>
</dbReference>
<reference evidence="2 3" key="1">
    <citation type="journal article" date="2011" name="Proc. Natl. Acad. Sci. U.S.A.">
        <title>Genome and transcriptome analyses of the mountain pine beetle-fungal symbiont Grosmannia clavigera, a lodgepole pine pathogen.</title>
        <authorList>
            <person name="DiGuistini S."/>
            <person name="Wang Y."/>
            <person name="Liao N.Y."/>
            <person name="Taylor G."/>
            <person name="Tanguay P."/>
            <person name="Feau N."/>
            <person name="Henrissat B."/>
            <person name="Chan S.K."/>
            <person name="Hesse-Orce U."/>
            <person name="Alamouti S.M."/>
            <person name="Tsui C.K.M."/>
            <person name="Docking R.T."/>
            <person name="Levasseur A."/>
            <person name="Haridas S."/>
            <person name="Robertson G."/>
            <person name="Birol I."/>
            <person name="Holt R.A."/>
            <person name="Marra M.A."/>
            <person name="Hamelin R.C."/>
            <person name="Hirst M."/>
            <person name="Jones S.J.M."/>
            <person name="Bohlmann J."/>
            <person name="Breuil C."/>
        </authorList>
    </citation>
    <scope>NUCLEOTIDE SEQUENCE [LARGE SCALE GENOMIC DNA]</scope>
    <source>
        <strain evidence="3">kw1407 / UAMH 11150</strain>
    </source>
</reference>
<dbReference type="AlphaFoldDB" id="F0XIH2"/>
<keyword evidence="3" id="KW-1185">Reference proteome</keyword>
<protein>
    <submittedName>
        <fullName evidence="2">Uncharacterized protein</fullName>
    </submittedName>
</protein>
<dbReference type="HOGENOM" id="CLU_035511_0_0_1"/>
<keyword evidence="1" id="KW-0472">Membrane</keyword>
<dbReference type="OrthoDB" id="2392789at2759"/>
<evidence type="ECO:0000256" key="1">
    <source>
        <dbReference type="SAM" id="Phobius"/>
    </source>
</evidence>
<keyword evidence="1" id="KW-1133">Transmembrane helix</keyword>